<comment type="similarity">
    <text evidence="6">Belongs to the precorrin methyltransferase family.</text>
</comment>
<dbReference type="RefSeq" id="WP_132430094.1">
    <property type="nucleotide sequence ID" value="NZ_SMFZ01000002.1"/>
</dbReference>
<organism evidence="8 9">
    <name type="scientific">Pseudonocardia endophytica</name>
    <dbReference type="NCBI Taxonomy" id="401976"/>
    <lineage>
        <taxon>Bacteria</taxon>
        <taxon>Bacillati</taxon>
        <taxon>Actinomycetota</taxon>
        <taxon>Actinomycetes</taxon>
        <taxon>Pseudonocardiales</taxon>
        <taxon>Pseudonocardiaceae</taxon>
        <taxon>Pseudonocardia</taxon>
    </lineage>
</organism>
<dbReference type="GO" id="GO:0030788">
    <property type="term" value="F:precorrin-2 C20-methyltransferase activity"/>
    <property type="evidence" value="ECO:0007669"/>
    <property type="project" value="InterPro"/>
</dbReference>
<evidence type="ECO:0000313" key="9">
    <source>
        <dbReference type="Proteomes" id="UP000295560"/>
    </source>
</evidence>
<dbReference type="OrthoDB" id="9804789at2"/>
<dbReference type="InterPro" id="IPR000878">
    <property type="entry name" value="4pyrrol_Mease"/>
</dbReference>
<comment type="pathway">
    <text evidence="1">Cofactor biosynthesis; adenosylcobalamin biosynthesis.</text>
</comment>
<dbReference type="EMBL" id="SMFZ01000002">
    <property type="protein sequence ID" value="TCK21337.1"/>
    <property type="molecule type" value="Genomic_DNA"/>
</dbReference>
<dbReference type="PANTHER" id="PTHR43467">
    <property type="entry name" value="COBALT-PRECORRIN-2 C(20)-METHYLTRANSFERASE"/>
    <property type="match status" value="1"/>
</dbReference>
<sequence>MDDRSSPTNHDHRAGHADRPCVLHGVGVGPGDPDLVTVRASELLAGADVVFVPVLSPERTGHAERVALHYAEAWRIEQVVLGPHDRAVPGRREVAWAAAVRQVASWLESRPGALAVFATTGDVCLHSAFPRFARCVQDEVAGLRVELTPGISPMQALAARDGRSLAEPGETLAVLPGTVDDAGLRTALKDFDCVVVERVGGRLDDTARMLGSAGRLTRAIHGSSGGQPIPLGLPDHPSDPLPYLSTVIASPSSRGSAEM</sequence>
<name>A0A4R1HGP7_PSEEN</name>
<evidence type="ECO:0000256" key="3">
    <source>
        <dbReference type="ARBA" id="ARBA00022603"/>
    </source>
</evidence>
<evidence type="ECO:0000256" key="1">
    <source>
        <dbReference type="ARBA" id="ARBA00004953"/>
    </source>
</evidence>
<evidence type="ECO:0000256" key="4">
    <source>
        <dbReference type="ARBA" id="ARBA00022679"/>
    </source>
</evidence>
<feature type="domain" description="Tetrapyrrole methylase" evidence="7">
    <location>
        <begin position="23"/>
        <end position="220"/>
    </location>
</feature>
<keyword evidence="4 8" id="KW-0808">Transferase</keyword>
<keyword evidence="5" id="KW-0949">S-adenosyl-L-methionine</keyword>
<dbReference type="InterPro" id="IPR012382">
    <property type="entry name" value="CobI/CbiL"/>
</dbReference>
<accession>A0A4R1HGP7</accession>
<reference evidence="8 9" key="1">
    <citation type="submission" date="2019-03" db="EMBL/GenBank/DDBJ databases">
        <title>Sequencing the genomes of 1000 actinobacteria strains.</title>
        <authorList>
            <person name="Klenk H.-P."/>
        </authorList>
    </citation>
    <scope>NUCLEOTIDE SEQUENCE [LARGE SCALE GENOMIC DNA]</scope>
    <source>
        <strain evidence="8 9">DSM 44969</strain>
    </source>
</reference>
<evidence type="ECO:0000256" key="6">
    <source>
        <dbReference type="PIRNR" id="PIRNR036427"/>
    </source>
</evidence>
<evidence type="ECO:0000313" key="8">
    <source>
        <dbReference type="EMBL" id="TCK21337.1"/>
    </source>
</evidence>
<dbReference type="Gene3D" id="3.30.950.10">
    <property type="entry name" value="Methyltransferase, Cobalt-precorrin-4 Transmethylase, Domain 2"/>
    <property type="match status" value="1"/>
</dbReference>
<dbReference type="InterPro" id="IPR014776">
    <property type="entry name" value="4pyrrole_Mease_sub2"/>
</dbReference>
<gene>
    <name evidence="8" type="ORF">EV378_5318</name>
</gene>
<proteinExistence type="inferred from homology"/>
<dbReference type="CDD" id="cd11645">
    <property type="entry name" value="Precorrin_2_C20_MT"/>
    <property type="match status" value="1"/>
</dbReference>
<dbReference type="GO" id="GO:0032259">
    <property type="term" value="P:methylation"/>
    <property type="evidence" value="ECO:0007669"/>
    <property type="project" value="UniProtKB-KW"/>
</dbReference>
<keyword evidence="9" id="KW-1185">Reference proteome</keyword>
<evidence type="ECO:0000259" key="7">
    <source>
        <dbReference type="Pfam" id="PF00590"/>
    </source>
</evidence>
<dbReference type="AlphaFoldDB" id="A0A4R1HGP7"/>
<keyword evidence="2" id="KW-0169">Cobalamin biosynthesis</keyword>
<dbReference type="InterPro" id="IPR035996">
    <property type="entry name" value="4pyrrol_Methylase_sf"/>
</dbReference>
<dbReference type="Pfam" id="PF00590">
    <property type="entry name" value="TP_methylase"/>
    <property type="match status" value="1"/>
</dbReference>
<dbReference type="PIRSF" id="PIRSF036427">
    <property type="entry name" value="Precrrn-2_mtase"/>
    <property type="match status" value="1"/>
</dbReference>
<protein>
    <submittedName>
        <fullName evidence="8">Precorrin-2 C20-methyltransferase /cobalt-factor II C20-methyltransferase</fullName>
    </submittedName>
</protein>
<dbReference type="GO" id="GO:0009236">
    <property type="term" value="P:cobalamin biosynthetic process"/>
    <property type="evidence" value="ECO:0007669"/>
    <property type="project" value="UniProtKB-UniRule"/>
</dbReference>
<evidence type="ECO:0000256" key="5">
    <source>
        <dbReference type="ARBA" id="ARBA00022691"/>
    </source>
</evidence>
<dbReference type="InterPro" id="IPR014777">
    <property type="entry name" value="4pyrrole_Mease_sub1"/>
</dbReference>
<dbReference type="Proteomes" id="UP000295560">
    <property type="component" value="Unassembled WGS sequence"/>
</dbReference>
<comment type="caution">
    <text evidence="8">The sequence shown here is derived from an EMBL/GenBank/DDBJ whole genome shotgun (WGS) entry which is preliminary data.</text>
</comment>
<dbReference type="Gene3D" id="3.40.1010.10">
    <property type="entry name" value="Cobalt-precorrin-4 Transmethylase, Domain 1"/>
    <property type="match status" value="1"/>
</dbReference>
<evidence type="ECO:0000256" key="2">
    <source>
        <dbReference type="ARBA" id="ARBA00022573"/>
    </source>
</evidence>
<keyword evidence="3 8" id="KW-0489">Methyltransferase</keyword>
<dbReference type="SUPFAM" id="SSF53790">
    <property type="entry name" value="Tetrapyrrole methylase"/>
    <property type="match status" value="1"/>
</dbReference>
<dbReference type="PANTHER" id="PTHR43467:SF2">
    <property type="entry name" value="COBALT-PRECORRIN-2 C(20)-METHYLTRANSFERASE"/>
    <property type="match status" value="1"/>
</dbReference>